<dbReference type="EMBL" id="JAQQAF010000003">
    <property type="protein sequence ID" value="KAJ8501356.1"/>
    <property type="molecule type" value="Genomic_DNA"/>
</dbReference>
<feature type="region of interest" description="Disordered" evidence="1">
    <location>
        <begin position="41"/>
        <end position="67"/>
    </location>
</feature>
<organism evidence="2 3">
    <name type="scientific">Ensete ventricosum</name>
    <name type="common">Abyssinian banana</name>
    <name type="synonym">Musa ensete</name>
    <dbReference type="NCBI Taxonomy" id="4639"/>
    <lineage>
        <taxon>Eukaryota</taxon>
        <taxon>Viridiplantae</taxon>
        <taxon>Streptophyta</taxon>
        <taxon>Embryophyta</taxon>
        <taxon>Tracheophyta</taxon>
        <taxon>Spermatophyta</taxon>
        <taxon>Magnoliopsida</taxon>
        <taxon>Liliopsida</taxon>
        <taxon>Zingiberales</taxon>
        <taxon>Musaceae</taxon>
        <taxon>Ensete</taxon>
    </lineage>
</organism>
<accession>A0AAV8RP15</accession>
<dbReference type="Proteomes" id="UP001222027">
    <property type="component" value="Unassembled WGS sequence"/>
</dbReference>
<protein>
    <submittedName>
        <fullName evidence="2">Uncharacterized protein</fullName>
    </submittedName>
</protein>
<evidence type="ECO:0000313" key="3">
    <source>
        <dbReference type="Proteomes" id="UP001222027"/>
    </source>
</evidence>
<dbReference type="AlphaFoldDB" id="A0AAV8RP15"/>
<reference evidence="2 3" key="1">
    <citation type="submission" date="2022-12" db="EMBL/GenBank/DDBJ databases">
        <title>Chromosome-scale assembly of the Ensete ventricosum genome.</title>
        <authorList>
            <person name="Dussert Y."/>
            <person name="Stocks J."/>
            <person name="Wendawek A."/>
            <person name="Woldeyes F."/>
            <person name="Nichols R.A."/>
            <person name="Borrell J.S."/>
        </authorList>
    </citation>
    <scope>NUCLEOTIDE SEQUENCE [LARGE SCALE GENOMIC DNA]</scope>
    <source>
        <strain evidence="3">cv. Maze</strain>
        <tissue evidence="2">Seeds</tissue>
    </source>
</reference>
<evidence type="ECO:0000313" key="2">
    <source>
        <dbReference type="EMBL" id="KAJ8501356.1"/>
    </source>
</evidence>
<proteinExistence type="predicted"/>
<name>A0AAV8RP15_ENSVE</name>
<sequence length="138" mass="14998">MGLFGCLNTRADFKLPFHAAVPSVSPPLDLDPRLHPPVIVRPSHGQNWHPGALSSPGSEDDFVEGRSLPWLHPSNPRHLSPISSSTHLLASHFESATPPESSPRFGRRSAADGLTPVDLAILKDEPIDWCSYFGLSYG</sequence>
<feature type="region of interest" description="Disordered" evidence="1">
    <location>
        <begin position="90"/>
        <end position="109"/>
    </location>
</feature>
<evidence type="ECO:0000256" key="1">
    <source>
        <dbReference type="SAM" id="MobiDB-lite"/>
    </source>
</evidence>
<gene>
    <name evidence="2" type="ORF">OPV22_011908</name>
</gene>
<keyword evidence="3" id="KW-1185">Reference proteome</keyword>
<comment type="caution">
    <text evidence="2">The sequence shown here is derived from an EMBL/GenBank/DDBJ whole genome shotgun (WGS) entry which is preliminary data.</text>
</comment>